<evidence type="ECO:0000256" key="11">
    <source>
        <dbReference type="ARBA" id="ARBA00022833"/>
    </source>
</evidence>
<dbReference type="GO" id="GO:0006508">
    <property type="term" value="P:proteolysis"/>
    <property type="evidence" value="ECO:0007669"/>
    <property type="project" value="UniProtKB-KW"/>
</dbReference>
<dbReference type="SUPFAM" id="SSF53187">
    <property type="entry name" value="Zn-dependent exopeptidases"/>
    <property type="match status" value="1"/>
</dbReference>
<keyword evidence="8" id="KW-0479">Metal-binding</keyword>
<gene>
    <name evidence="20" type="ORF">QR680_004010</name>
</gene>
<evidence type="ECO:0000256" key="3">
    <source>
        <dbReference type="ARBA" id="ARBA00004613"/>
    </source>
</evidence>
<dbReference type="GO" id="GO:0005615">
    <property type="term" value="C:extracellular space"/>
    <property type="evidence" value="ECO:0007669"/>
    <property type="project" value="TreeGrafter"/>
</dbReference>
<dbReference type="FunFam" id="3.40.630.10:FF:000040">
    <property type="entry name" value="zinc carboxypeptidase"/>
    <property type="match status" value="1"/>
</dbReference>
<evidence type="ECO:0000256" key="17">
    <source>
        <dbReference type="PROSITE-ProRule" id="PRU01379"/>
    </source>
</evidence>
<comment type="caution">
    <text evidence="20">The sequence shown here is derived from an EMBL/GenBank/DDBJ whole genome shotgun (WGS) entry which is preliminary data.</text>
</comment>
<name>A0AA39HMD2_9BILA</name>
<dbReference type="AlphaFoldDB" id="A0AA39HMD2"/>
<dbReference type="PANTHER" id="PTHR11705:SF143">
    <property type="entry name" value="SLL0236 PROTEIN"/>
    <property type="match status" value="1"/>
</dbReference>
<protein>
    <recommendedName>
        <fullName evidence="19">Peptidase M14 domain-containing protein</fullName>
    </recommendedName>
</protein>
<dbReference type="PRINTS" id="PR00765">
    <property type="entry name" value="CRBOXYPTASEA"/>
</dbReference>
<evidence type="ECO:0000256" key="15">
    <source>
        <dbReference type="ARBA" id="ARBA00023157"/>
    </source>
</evidence>
<feature type="domain" description="Peptidase M14" evidence="19">
    <location>
        <begin position="127"/>
        <end position="423"/>
    </location>
</feature>
<reference evidence="20" key="1">
    <citation type="submission" date="2023-06" db="EMBL/GenBank/DDBJ databases">
        <title>Genomic analysis of the entomopathogenic nematode Steinernema hermaphroditum.</title>
        <authorList>
            <person name="Schwarz E.M."/>
            <person name="Heppert J.K."/>
            <person name="Baniya A."/>
            <person name="Schwartz H.T."/>
            <person name="Tan C.-H."/>
            <person name="Antoshechkin I."/>
            <person name="Sternberg P.W."/>
            <person name="Goodrich-Blair H."/>
            <person name="Dillman A.R."/>
        </authorList>
    </citation>
    <scope>NUCLEOTIDE SEQUENCE</scope>
    <source>
        <strain evidence="20">PS9179</strain>
        <tissue evidence="20">Whole animal</tissue>
    </source>
</reference>
<dbReference type="InterPro" id="IPR000834">
    <property type="entry name" value="Peptidase_M14"/>
</dbReference>
<dbReference type="Gene3D" id="3.30.70.340">
    <property type="entry name" value="Metallocarboxypeptidase-like"/>
    <property type="match status" value="1"/>
</dbReference>
<keyword evidence="13" id="KW-0482">Metalloprotease</keyword>
<dbReference type="PANTHER" id="PTHR11705">
    <property type="entry name" value="PROTEASE FAMILY M14 CARBOXYPEPTIDASE A,B"/>
    <property type="match status" value="1"/>
</dbReference>
<sequence length="427" mass="48242">MKTLCSIGLFGLLLSLGSTLKSYDGHSVISIKTSTEEHVKAIQEMEAKEGLRGLDFWKEPRKVKGTVDVRVAPEHRMKMEAFLLKHGLEYSVKLLDLGDVIRHEREVLKKRTIFKEGDFPSKLTLGQFHNLEEIHSYLRSVAARNNSSVSLINIGKSFQGRDLLGVKIGNPGPNKRATLMHGCLHSREWIGCSTMLFIINELTQNSQKYTSLLNSLDIYIIPVANPDGYQFTWTEERLWRKTLSGPYGEDNCYGVDPNRNWDFQFKVSGYSNDPCSETYAGPYGFSEVEPKAIADFLTQHKNSIKAYFDVHSYSEYFMYSYGYAYGALPKDWKRLDAVAAEAVQAIEAVHGQRFKYGPIVDVIYPASGSSVDWAKGVLNVTYPYALELRPDENAVWGFIVNQDQIIPAAQECWAGLQVVLHHAVFDN</sequence>
<dbReference type="PROSITE" id="PS52035">
    <property type="entry name" value="PEPTIDASE_M14"/>
    <property type="match status" value="1"/>
</dbReference>
<dbReference type="SMART" id="SM00631">
    <property type="entry name" value="Zn_pept"/>
    <property type="match status" value="1"/>
</dbReference>
<dbReference type="Pfam" id="PF00246">
    <property type="entry name" value="Peptidase_M14"/>
    <property type="match status" value="1"/>
</dbReference>
<evidence type="ECO:0000256" key="10">
    <source>
        <dbReference type="ARBA" id="ARBA00022801"/>
    </source>
</evidence>
<evidence type="ECO:0000256" key="13">
    <source>
        <dbReference type="ARBA" id="ARBA00023049"/>
    </source>
</evidence>
<accession>A0AA39HMD2</accession>
<dbReference type="GO" id="GO:0004181">
    <property type="term" value="F:metallocarboxypeptidase activity"/>
    <property type="evidence" value="ECO:0007669"/>
    <property type="project" value="InterPro"/>
</dbReference>
<keyword evidence="11" id="KW-0862">Zinc</keyword>
<evidence type="ECO:0000256" key="2">
    <source>
        <dbReference type="ARBA" id="ARBA00003091"/>
    </source>
</evidence>
<dbReference type="FunFam" id="3.30.70.340:FF:000001">
    <property type="entry name" value="Carboxypeptidase A5"/>
    <property type="match status" value="1"/>
</dbReference>
<dbReference type="InterPro" id="IPR003146">
    <property type="entry name" value="M14A_act_pep"/>
</dbReference>
<comment type="similarity">
    <text evidence="4 17">Belongs to the peptidase M14 family.</text>
</comment>
<dbReference type="Proteomes" id="UP001175271">
    <property type="component" value="Unassembled WGS sequence"/>
</dbReference>
<evidence type="ECO:0000256" key="1">
    <source>
        <dbReference type="ARBA" id="ARBA00001947"/>
    </source>
</evidence>
<dbReference type="InterPro" id="IPR036990">
    <property type="entry name" value="M14A-like_propep"/>
</dbReference>
<feature type="chain" id="PRO_5041358332" description="Peptidase M14 domain-containing protein" evidence="18">
    <location>
        <begin position="20"/>
        <end position="427"/>
    </location>
</feature>
<keyword evidence="9 18" id="KW-0732">Signal</keyword>
<evidence type="ECO:0000313" key="20">
    <source>
        <dbReference type="EMBL" id="KAK0408531.1"/>
    </source>
</evidence>
<evidence type="ECO:0000256" key="4">
    <source>
        <dbReference type="ARBA" id="ARBA00005988"/>
    </source>
</evidence>
<proteinExistence type="inferred from homology"/>
<evidence type="ECO:0000256" key="16">
    <source>
        <dbReference type="ARBA" id="ARBA00057299"/>
    </source>
</evidence>
<keyword evidence="7" id="KW-0645">Protease</keyword>
<evidence type="ECO:0000259" key="19">
    <source>
        <dbReference type="PROSITE" id="PS52035"/>
    </source>
</evidence>
<evidence type="ECO:0000256" key="8">
    <source>
        <dbReference type="ARBA" id="ARBA00022723"/>
    </source>
</evidence>
<dbReference type="Pfam" id="PF02244">
    <property type="entry name" value="Propep_M14"/>
    <property type="match status" value="1"/>
</dbReference>
<comment type="function">
    <text evidence="2">Extracellular metalloprotease that contributes to pathogenicity.</text>
</comment>
<comment type="function">
    <text evidence="16">Involved in the digestion of the blood meal.</text>
</comment>
<evidence type="ECO:0000256" key="7">
    <source>
        <dbReference type="ARBA" id="ARBA00022670"/>
    </source>
</evidence>
<keyword evidence="15" id="KW-1015">Disulfide bond</keyword>
<evidence type="ECO:0000256" key="6">
    <source>
        <dbReference type="ARBA" id="ARBA00022645"/>
    </source>
</evidence>
<feature type="signal peptide" evidence="18">
    <location>
        <begin position="1"/>
        <end position="19"/>
    </location>
</feature>
<evidence type="ECO:0000256" key="18">
    <source>
        <dbReference type="SAM" id="SignalP"/>
    </source>
</evidence>
<comment type="cofactor">
    <cofactor evidence="1">
        <name>Zn(2+)</name>
        <dbReference type="ChEBI" id="CHEBI:29105"/>
    </cofactor>
</comment>
<evidence type="ECO:0000256" key="9">
    <source>
        <dbReference type="ARBA" id="ARBA00022729"/>
    </source>
</evidence>
<keyword evidence="12" id="KW-0843">Virulence</keyword>
<feature type="active site" description="Proton donor/acceptor" evidence="17">
    <location>
        <position position="387"/>
    </location>
</feature>
<comment type="subcellular location">
    <subcellularLocation>
        <location evidence="3">Secreted</location>
    </subcellularLocation>
</comment>
<evidence type="ECO:0000256" key="14">
    <source>
        <dbReference type="ARBA" id="ARBA00023145"/>
    </source>
</evidence>
<keyword evidence="14" id="KW-0865">Zymogen</keyword>
<keyword evidence="5" id="KW-0964">Secreted</keyword>
<keyword evidence="6" id="KW-0121">Carboxypeptidase</keyword>
<keyword evidence="10" id="KW-0378">Hydrolase</keyword>
<dbReference type="GO" id="GO:0008270">
    <property type="term" value="F:zinc ion binding"/>
    <property type="evidence" value="ECO:0007669"/>
    <property type="project" value="InterPro"/>
</dbReference>
<dbReference type="Gene3D" id="3.40.630.10">
    <property type="entry name" value="Zn peptidases"/>
    <property type="match status" value="1"/>
</dbReference>
<evidence type="ECO:0000256" key="12">
    <source>
        <dbReference type="ARBA" id="ARBA00023026"/>
    </source>
</evidence>
<organism evidence="20 21">
    <name type="scientific">Steinernema hermaphroditum</name>
    <dbReference type="NCBI Taxonomy" id="289476"/>
    <lineage>
        <taxon>Eukaryota</taxon>
        <taxon>Metazoa</taxon>
        <taxon>Ecdysozoa</taxon>
        <taxon>Nematoda</taxon>
        <taxon>Chromadorea</taxon>
        <taxon>Rhabditida</taxon>
        <taxon>Tylenchina</taxon>
        <taxon>Panagrolaimomorpha</taxon>
        <taxon>Strongyloidoidea</taxon>
        <taxon>Steinernematidae</taxon>
        <taxon>Steinernema</taxon>
    </lineage>
</organism>
<evidence type="ECO:0000313" key="21">
    <source>
        <dbReference type="Proteomes" id="UP001175271"/>
    </source>
</evidence>
<evidence type="ECO:0000256" key="5">
    <source>
        <dbReference type="ARBA" id="ARBA00022525"/>
    </source>
</evidence>
<dbReference type="EMBL" id="JAUCMV010000003">
    <property type="protein sequence ID" value="KAK0408531.1"/>
    <property type="molecule type" value="Genomic_DNA"/>
</dbReference>
<keyword evidence="21" id="KW-1185">Reference proteome</keyword>
<dbReference type="SUPFAM" id="SSF54897">
    <property type="entry name" value="Protease propeptides/inhibitors"/>
    <property type="match status" value="1"/>
</dbReference>
<dbReference type="CDD" id="cd03860">
    <property type="entry name" value="M14_CP_A-B_like"/>
    <property type="match status" value="1"/>
</dbReference>